<evidence type="ECO:0000313" key="4">
    <source>
        <dbReference type="Proteomes" id="UP000294933"/>
    </source>
</evidence>
<dbReference type="PROSITE" id="PS50011">
    <property type="entry name" value="PROTEIN_KINASE_DOM"/>
    <property type="match status" value="1"/>
</dbReference>
<dbReference type="EMBL" id="ML170219">
    <property type="protein sequence ID" value="TDL17577.1"/>
    <property type="molecule type" value="Genomic_DNA"/>
</dbReference>
<name>A0A4Y7PQ71_9AGAM</name>
<dbReference type="GO" id="GO:0004672">
    <property type="term" value="F:protein kinase activity"/>
    <property type="evidence" value="ECO:0007669"/>
    <property type="project" value="InterPro"/>
</dbReference>
<dbReference type="InterPro" id="IPR011009">
    <property type="entry name" value="Kinase-like_dom_sf"/>
</dbReference>
<evidence type="ECO:0000259" key="2">
    <source>
        <dbReference type="PROSITE" id="PS50011"/>
    </source>
</evidence>
<dbReference type="InterPro" id="IPR008266">
    <property type="entry name" value="Tyr_kinase_AS"/>
</dbReference>
<dbReference type="OrthoDB" id="3067618at2759"/>
<keyword evidence="4" id="KW-1185">Reference proteome</keyword>
<dbReference type="VEuPathDB" id="FungiDB:BD410DRAFT_901373"/>
<reference evidence="3 4" key="1">
    <citation type="submission" date="2018-06" db="EMBL/GenBank/DDBJ databases">
        <title>A transcriptomic atlas of mushroom development highlights an independent origin of complex multicellularity.</title>
        <authorList>
            <consortium name="DOE Joint Genome Institute"/>
            <person name="Krizsan K."/>
            <person name="Almasi E."/>
            <person name="Merenyi Z."/>
            <person name="Sahu N."/>
            <person name="Viragh M."/>
            <person name="Koszo T."/>
            <person name="Mondo S."/>
            <person name="Kiss B."/>
            <person name="Balint B."/>
            <person name="Kues U."/>
            <person name="Barry K."/>
            <person name="Hegedus J.C."/>
            <person name="Henrissat B."/>
            <person name="Johnson J."/>
            <person name="Lipzen A."/>
            <person name="Ohm R."/>
            <person name="Nagy I."/>
            <person name="Pangilinan J."/>
            <person name="Yan J."/>
            <person name="Xiong Y."/>
            <person name="Grigoriev I.V."/>
            <person name="Hibbett D.S."/>
            <person name="Nagy L.G."/>
        </authorList>
    </citation>
    <scope>NUCLEOTIDE SEQUENCE [LARGE SCALE GENOMIC DNA]</scope>
    <source>
        <strain evidence="3 4">SZMC22713</strain>
    </source>
</reference>
<dbReference type="SMART" id="SM00220">
    <property type="entry name" value="S_TKc"/>
    <property type="match status" value="1"/>
</dbReference>
<accession>A0A4Y7PQ71</accession>
<feature type="domain" description="Protein kinase" evidence="2">
    <location>
        <begin position="359"/>
        <end position="615"/>
    </location>
</feature>
<dbReference type="STRING" id="50990.A0A4Y7PQ71"/>
<dbReference type="GO" id="GO:0005524">
    <property type="term" value="F:ATP binding"/>
    <property type="evidence" value="ECO:0007669"/>
    <property type="project" value="InterPro"/>
</dbReference>
<evidence type="ECO:0000256" key="1">
    <source>
        <dbReference type="SAM" id="Coils"/>
    </source>
</evidence>
<dbReference type="SUPFAM" id="SSF56112">
    <property type="entry name" value="Protein kinase-like (PK-like)"/>
    <property type="match status" value="1"/>
</dbReference>
<protein>
    <recommendedName>
        <fullName evidence="2">Protein kinase domain-containing protein</fullName>
    </recommendedName>
</protein>
<dbReference type="Proteomes" id="UP000294933">
    <property type="component" value="Unassembled WGS sequence"/>
</dbReference>
<dbReference type="Pfam" id="PF00069">
    <property type="entry name" value="Pkinase"/>
    <property type="match status" value="1"/>
</dbReference>
<proteinExistence type="predicted"/>
<dbReference type="InterPro" id="IPR000719">
    <property type="entry name" value="Prot_kinase_dom"/>
</dbReference>
<dbReference type="PROSITE" id="PS00109">
    <property type="entry name" value="PROTEIN_KINASE_TYR"/>
    <property type="match status" value="1"/>
</dbReference>
<gene>
    <name evidence="3" type="ORF">BD410DRAFT_901373</name>
</gene>
<sequence>MDMKSENISILQNIAELVPRQGIVTHVFEAFYPRLPNHPDEQTRCDAVIRQVLGWYKATVETLQDQLTQNETRYKAAVETLQDQVKQNETRFQERIREMTEQRRVGEDRIRELEAREATLTAAFIDGRQQIVHPRSWGSVTRTVAWLGLMKEDRVETSASVIKDASTSVISLQQEFDNLDSARWTDEAMMYDPLFSVLERFYLSKDGTFAVKTHASTVFRADLSVSLYEKEHLLLHGLKYFIEWKKPRAPGALDSAENSGQLLDYFNQVREVQPYRTTFVCILSNAVTFTWVFVAKYDQPRPRITKHVALSLAHAIFYAEALSSQDLSKRISDLDPQVANISEPYTFLSSTRHCFLLSVPMRADLQKSALGGTQVSTHWTAPSRHGGKHFALKINHDSQMSPIMTEVEMLKKLSDGKEIPIHIPELVWSPDSRAELGIVPVGYPINFKQSSITSRNIVVGLIAGLKYIHGKGIVHRDIRPSNLVLDDQGNLIIIDYETATNIPATKEVPYLGGFVCWPKRLLDTGTMEYLPEASDDLLASILVVLHLVFPSHFDSLCVSNIRPENIGLKRTAETKKVLQLWRDVENSVVWAPFVAAAQKCDYVTLAKMGEVFCHF</sequence>
<dbReference type="AlphaFoldDB" id="A0A4Y7PQ71"/>
<evidence type="ECO:0000313" key="3">
    <source>
        <dbReference type="EMBL" id="TDL17577.1"/>
    </source>
</evidence>
<feature type="coiled-coil region" evidence="1">
    <location>
        <begin position="64"/>
        <end position="116"/>
    </location>
</feature>
<keyword evidence="1" id="KW-0175">Coiled coil</keyword>
<dbReference type="Gene3D" id="1.10.510.10">
    <property type="entry name" value="Transferase(Phosphotransferase) domain 1"/>
    <property type="match status" value="1"/>
</dbReference>
<organism evidence="3 4">
    <name type="scientific">Rickenella mellea</name>
    <dbReference type="NCBI Taxonomy" id="50990"/>
    <lineage>
        <taxon>Eukaryota</taxon>
        <taxon>Fungi</taxon>
        <taxon>Dikarya</taxon>
        <taxon>Basidiomycota</taxon>
        <taxon>Agaricomycotina</taxon>
        <taxon>Agaricomycetes</taxon>
        <taxon>Hymenochaetales</taxon>
        <taxon>Rickenellaceae</taxon>
        <taxon>Rickenella</taxon>
    </lineage>
</organism>